<name>A0ABZ0W9T5_9BACT</name>
<keyword evidence="2" id="KW-1185">Reference proteome</keyword>
<proteinExistence type="predicted"/>
<evidence type="ECO:0008006" key="3">
    <source>
        <dbReference type="Google" id="ProtNLM"/>
    </source>
</evidence>
<dbReference type="Proteomes" id="UP001325680">
    <property type="component" value="Chromosome"/>
</dbReference>
<dbReference type="InterPro" id="IPR011990">
    <property type="entry name" value="TPR-like_helical_dom_sf"/>
</dbReference>
<protein>
    <recommendedName>
        <fullName evidence="3">Tetratricopeptide repeat protein</fullName>
    </recommendedName>
</protein>
<dbReference type="Gene3D" id="1.25.40.10">
    <property type="entry name" value="Tetratricopeptide repeat domain"/>
    <property type="match status" value="1"/>
</dbReference>
<evidence type="ECO:0000313" key="2">
    <source>
        <dbReference type="Proteomes" id="UP001325680"/>
    </source>
</evidence>
<accession>A0ABZ0W9T5</accession>
<dbReference type="EMBL" id="CP139960">
    <property type="protein sequence ID" value="WQD40055.1"/>
    <property type="molecule type" value="Genomic_DNA"/>
</dbReference>
<organism evidence="1 2">
    <name type="scientific">Niabella yanshanensis</name>
    <dbReference type="NCBI Taxonomy" id="577386"/>
    <lineage>
        <taxon>Bacteria</taxon>
        <taxon>Pseudomonadati</taxon>
        <taxon>Bacteroidota</taxon>
        <taxon>Chitinophagia</taxon>
        <taxon>Chitinophagales</taxon>
        <taxon>Chitinophagaceae</taxon>
        <taxon>Niabella</taxon>
    </lineage>
</organism>
<gene>
    <name evidence="1" type="ORF">U0035_07845</name>
</gene>
<dbReference type="RefSeq" id="WP_114789445.1">
    <property type="nucleotide sequence ID" value="NZ_CP139960.1"/>
</dbReference>
<dbReference type="SUPFAM" id="SSF48452">
    <property type="entry name" value="TPR-like"/>
    <property type="match status" value="1"/>
</dbReference>
<evidence type="ECO:0000313" key="1">
    <source>
        <dbReference type="EMBL" id="WQD40055.1"/>
    </source>
</evidence>
<reference evidence="1 2" key="1">
    <citation type="submission" date="2023-12" db="EMBL/GenBank/DDBJ databases">
        <title>Genome sequencing and assembly of bacterial species from a model synthetic community.</title>
        <authorList>
            <person name="Hogle S.L."/>
        </authorList>
    </citation>
    <scope>NUCLEOTIDE SEQUENCE [LARGE SCALE GENOMIC DNA]</scope>
    <source>
        <strain evidence="1 2">HAMBI_3031</strain>
    </source>
</reference>
<sequence>MSIKTSVAQEFYKIREEWARADQLKTWSLAVWIANYQDLDIIDKFIETERLPIGVFDDIFFRFNTPYKGDPTSFEEALWKEYEGWFQPVPDPAQDLMLALKNDGILNPLFSPEIDASAGFDGLLKEMLRLKDHLRGFDKNNFCLYFPPAQPRQLIIGDWLAQKLKNGIPPQIRLVTIDHAAGRKIFIANTDKVVELHPQLDMLAAINNEMDKGGGSSDTVSPEARLTKQIRTVMDTIIKKDPNLTGREVGKMLSIAKETGNASTLVSTLLVASQAHYNIKDHEPSERYADEAIKKAELEMENGEAGGYHSWKACMMLKGALQAAKRKWEAAIKIYEDMATKALKYGDVFFVMEGYRISGHLYYLRGRLKPAFENTLMAMVAGSQLSKEMIRQSTFLHAAYLAVFLGEKLKPKDELKALEEQLDVWIGDDWRELIGGTELEKSTVKPRSKYMPPVSF</sequence>